<evidence type="ECO:0000313" key="1">
    <source>
        <dbReference type="EMBL" id="RUS93919.1"/>
    </source>
</evidence>
<dbReference type="RefSeq" id="WP_127087436.1">
    <property type="nucleotide sequence ID" value="NZ_RSCL01000054.1"/>
</dbReference>
<dbReference type="Gene3D" id="1.10.10.10">
    <property type="entry name" value="Winged helix-like DNA-binding domain superfamily/Winged helix DNA-binding domain"/>
    <property type="match status" value="1"/>
</dbReference>
<dbReference type="AlphaFoldDB" id="A0A3S1AK53"/>
<comment type="caution">
    <text evidence="1">The sequence shown here is derived from an EMBL/GenBank/DDBJ whole genome shotgun (WGS) entry which is preliminary data.</text>
</comment>
<evidence type="ECO:0000313" key="2">
    <source>
        <dbReference type="Proteomes" id="UP000271624"/>
    </source>
</evidence>
<reference evidence="1" key="2">
    <citation type="journal article" date="2019" name="Genome Biol. Evol.">
        <title>Day and night: Metabolic profiles and evolutionary relationships of six axenic non-marine cyanobacteria.</title>
        <authorList>
            <person name="Will S.E."/>
            <person name="Henke P."/>
            <person name="Boedeker C."/>
            <person name="Huang S."/>
            <person name="Brinkmann H."/>
            <person name="Rohde M."/>
            <person name="Jarek M."/>
            <person name="Friedl T."/>
            <person name="Seufert S."/>
            <person name="Schumacher M."/>
            <person name="Overmann J."/>
            <person name="Neumann-Schaal M."/>
            <person name="Petersen J."/>
        </authorList>
    </citation>
    <scope>NUCLEOTIDE SEQUENCE [LARGE SCALE GENOMIC DNA]</scope>
    <source>
        <strain evidence="1">PCC 7102</strain>
    </source>
</reference>
<evidence type="ECO:0008006" key="3">
    <source>
        <dbReference type="Google" id="ProtNLM"/>
    </source>
</evidence>
<gene>
    <name evidence="1" type="ORF">DSM106972_095180</name>
</gene>
<name>A0A3S1AK53_9CYAN</name>
<dbReference type="InterPro" id="IPR036388">
    <property type="entry name" value="WH-like_DNA-bd_sf"/>
</dbReference>
<dbReference type="EMBL" id="RSCL01000054">
    <property type="protein sequence ID" value="RUS93919.1"/>
    <property type="molecule type" value="Genomic_DNA"/>
</dbReference>
<keyword evidence="2" id="KW-1185">Reference proteome</keyword>
<sequence>MSSLDILTRKQNFKAVFESLLREDGQIFPIVQRKINKYGLRDTELFEVLSEVYIRGIDTIERGGKIDNPQRWSYKVAHFVICNRVRNQYRDKKHFNFIELDVDKYDSTECKIVSQISNENAECDNEILQEKQLEKLWKAFSGLNSEDQIIFDLRFRRSLSWKEVEKHLADSGIQRNIPTLRKRGERIKERLKQFLLTKD</sequence>
<dbReference type="Proteomes" id="UP000271624">
    <property type="component" value="Unassembled WGS sequence"/>
</dbReference>
<organism evidence="1 2">
    <name type="scientific">Dulcicalothrix desertica PCC 7102</name>
    <dbReference type="NCBI Taxonomy" id="232991"/>
    <lineage>
        <taxon>Bacteria</taxon>
        <taxon>Bacillati</taxon>
        <taxon>Cyanobacteriota</taxon>
        <taxon>Cyanophyceae</taxon>
        <taxon>Nostocales</taxon>
        <taxon>Calotrichaceae</taxon>
        <taxon>Dulcicalothrix</taxon>
    </lineage>
</organism>
<protein>
    <recommendedName>
        <fullName evidence="3">Sigma-70 family RNA polymerase sigma factor</fullName>
    </recommendedName>
</protein>
<dbReference type="OrthoDB" id="465672at2"/>
<proteinExistence type="predicted"/>
<accession>A0A3S1AK53</accession>
<reference evidence="1" key="1">
    <citation type="submission" date="2018-12" db="EMBL/GenBank/DDBJ databases">
        <authorList>
            <person name="Will S."/>
            <person name="Neumann-Schaal M."/>
            <person name="Henke P."/>
        </authorList>
    </citation>
    <scope>NUCLEOTIDE SEQUENCE</scope>
    <source>
        <strain evidence="1">PCC 7102</strain>
    </source>
</reference>